<keyword evidence="2 8" id="KW-0378">Hydrolase</keyword>
<dbReference type="OrthoDB" id="285989at2"/>
<dbReference type="PANTHER" id="PTHR42732:SF1">
    <property type="entry name" value="BETA-MANNOSIDASE"/>
    <property type="match status" value="1"/>
</dbReference>
<sequence length="1008" mass="112631" precursor="true">MIFVRYTASLAIVCSLLSHSALAEPTAAARQHVSLDGTWEIAFDAGNKGRAADWHRDAAFSALVEKQKIPVPSCWEELEKDYEGVAYYRRKFTVPKDWNGKVVRLHFDAVNFFSEVWVNNTAVGTHDGGFTPFEFRVDDLLRLDRENTLVVRVAGPILLQDKRIDGVGKMETPQWRGGITGGIWQSVRLVATDSVYVEDTFIEPKIADDSAALHMQLSNTGDQTTSADVEIVIRSTKTPERIVATLRKKYDLKPGLNQHSETLHIPDATYWSPDDPHLYRAEVRVVSADAVSDKWTTRFGMREFTIRNKQFYLNGKPLYLKATFFEGLYPTGVAYPDSREMAIREIRLAKEAGFNMIRPWRKPPPPMWLDLADELGVLTVGSLVVECMGFPSESARLPGWVENEVSESILRDRNRACVVQWELFNELKQPVLKRLLRPMAILSRQLDPTRLILDESGGWAQGANMYLPYQSEPVKFNDVHFYPGGQVNQSQYDRILLIGKTKEEQRAMGLAGLPMPGKNVQPGLMSYLSELGYASWPDIVGNNAMFRERGNPILPATVTTKNLEKHLGHAFKRTGFDKAFPDLRAYCLEEQRIHGIANKRMIEATRTNPEISGYCIHALTDGDWILGAAILDLWRNPKTLAYEMTKQANQPQIVSVHVIPRNVYAGQEAKVSITGINELRSTQAIVTVHVESLDGKTLSTNTLTKDFQHGISDLYTDLIKTDSMRGSYRVRVDVKDPSGRLITSNQRAFDVFEREQIGRPTGQVSVVETGNTVSAHLKNNGIKTIPFSSDLDLSCPVVIGAISKATPDFRKTVGEVKEFVTRGGYAICLDVAGPSLTWGAPNPEPKPKDDDGSWSWIVPRVLTDSDVDQLPLSGKLYATEGNYISRNHIVTDHPVFDGLPTNELMSGVYENVCANKSICRPNRGQYISGVITYDQHKNMDNSLRHYNGIGDVLWAADVLLVTEGNSDGKILYSTLRIMENLGKDPVADKLLVNMLNQVGQSDADGVHH</sequence>
<comment type="caution">
    <text evidence="8">The sequence shown here is derived from an EMBL/GenBank/DDBJ whole genome shotgun (WGS) entry which is preliminary data.</text>
</comment>
<dbReference type="SUPFAM" id="SSF49303">
    <property type="entry name" value="beta-Galactosidase/glucuronidase domain"/>
    <property type="match status" value="1"/>
</dbReference>
<dbReference type="Proteomes" id="UP000319143">
    <property type="component" value="Unassembled WGS sequence"/>
</dbReference>
<dbReference type="GO" id="GO:0005975">
    <property type="term" value="P:carbohydrate metabolic process"/>
    <property type="evidence" value="ECO:0007669"/>
    <property type="project" value="InterPro"/>
</dbReference>
<dbReference type="InterPro" id="IPR051913">
    <property type="entry name" value="GH2_Domain-Containing"/>
</dbReference>
<dbReference type="Gene3D" id="2.60.120.260">
    <property type="entry name" value="Galactose-binding domain-like"/>
    <property type="match status" value="1"/>
</dbReference>
<dbReference type="Pfam" id="PF02836">
    <property type="entry name" value="Glyco_hydro_2_C"/>
    <property type="match status" value="1"/>
</dbReference>
<dbReference type="InterPro" id="IPR008979">
    <property type="entry name" value="Galactose-bd-like_sf"/>
</dbReference>
<proteinExistence type="inferred from homology"/>
<feature type="signal peptide" evidence="4">
    <location>
        <begin position="1"/>
        <end position="23"/>
    </location>
</feature>
<dbReference type="EMBL" id="SJPV01000010">
    <property type="protein sequence ID" value="TWU33238.1"/>
    <property type="molecule type" value="Genomic_DNA"/>
</dbReference>
<dbReference type="Gene3D" id="2.60.40.10">
    <property type="entry name" value="Immunoglobulins"/>
    <property type="match status" value="1"/>
</dbReference>
<evidence type="ECO:0000256" key="1">
    <source>
        <dbReference type="ARBA" id="ARBA00007401"/>
    </source>
</evidence>
<comment type="similarity">
    <text evidence="1">Belongs to the glycosyl hydrolase 2 family.</text>
</comment>
<dbReference type="EC" id="3.2.1.31" evidence="8"/>
<evidence type="ECO:0000259" key="7">
    <source>
        <dbReference type="Pfam" id="PF02837"/>
    </source>
</evidence>
<dbReference type="InterPro" id="IPR006103">
    <property type="entry name" value="Glyco_hydro_2_cat"/>
</dbReference>
<dbReference type="InterPro" id="IPR036156">
    <property type="entry name" value="Beta-gal/glucu_dom_sf"/>
</dbReference>
<feature type="domain" description="Glycoside hydrolase family 2 immunoglobulin-like beta-sandwich" evidence="5">
    <location>
        <begin position="195"/>
        <end position="302"/>
    </location>
</feature>
<accession>A0A5C6D8W3</accession>
<dbReference type="AlphaFoldDB" id="A0A5C6D8W3"/>
<feature type="chain" id="PRO_5022939657" evidence="4">
    <location>
        <begin position="24"/>
        <end position="1008"/>
    </location>
</feature>
<evidence type="ECO:0000256" key="3">
    <source>
        <dbReference type="ARBA" id="ARBA00023295"/>
    </source>
</evidence>
<feature type="domain" description="Glycoside hydrolase family 2 catalytic" evidence="6">
    <location>
        <begin position="305"/>
        <end position="462"/>
    </location>
</feature>
<name>A0A5C6D8W3_9BACT</name>
<dbReference type="InterPro" id="IPR006102">
    <property type="entry name" value="Ig-like_GH2"/>
</dbReference>
<evidence type="ECO:0000259" key="6">
    <source>
        <dbReference type="Pfam" id="PF02836"/>
    </source>
</evidence>
<dbReference type="SUPFAM" id="SSF51445">
    <property type="entry name" value="(Trans)glycosidases"/>
    <property type="match status" value="1"/>
</dbReference>
<dbReference type="SUPFAM" id="SSF49785">
    <property type="entry name" value="Galactose-binding domain-like"/>
    <property type="match status" value="1"/>
</dbReference>
<organism evidence="8 9">
    <name type="scientific">Novipirellula artificiosorum</name>
    <dbReference type="NCBI Taxonomy" id="2528016"/>
    <lineage>
        <taxon>Bacteria</taxon>
        <taxon>Pseudomonadati</taxon>
        <taxon>Planctomycetota</taxon>
        <taxon>Planctomycetia</taxon>
        <taxon>Pirellulales</taxon>
        <taxon>Pirellulaceae</taxon>
        <taxon>Novipirellula</taxon>
    </lineage>
</organism>
<protein>
    <submittedName>
        <fullName evidence="8">Beta-glucuronidase</fullName>
        <ecNumber evidence="8">3.2.1.31</ecNumber>
    </submittedName>
</protein>
<feature type="domain" description="Glycosyl hydrolases family 2 sugar binding" evidence="7">
    <location>
        <begin position="34"/>
        <end position="189"/>
    </location>
</feature>
<gene>
    <name evidence="8" type="primary">uidA_2</name>
    <name evidence="8" type="ORF">Poly41_49900</name>
</gene>
<dbReference type="Gene3D" id="3.20.20.80">
    <property type="entry name" value="Glycosidases"/>
    <property type="match status" value="1"/>
</dbReference>
<dbReference type="Pfam" id="PF00703">
    <property type="entry name" value="Glyco_hydro_2"/>
    <property type="match status" value="1"/>
</dbReference>
<dbReference type="PANTHER" id="PTHR42732">
    <property type="entry name" value="BETA-GALACTOSIDASE"/>
    <property type="match status" value="1"/>
</dbReference>
<reference evidence="8 9" key="1">
    <citation type="submission" date="2019-02" db="EMBL/GenBank/DDBJ databases">
        <title>Deep-cultivation of Planctomycetes and their phenomic and genomic characterization uncovers novel biology.</title>
        <authorList>
            <person name="Wiegand S."/>
            <person name="Jogler M."/>
            <person name="Boedeker C."/>
            <person name="Pinto D."/>
            <person name="Vollmers J."/>
            <person name="Rivas-Marin E."/>
            <person name="Kohn T."/>
            <person name="Peeters S.H."/>
            <person name="Heuer A."/>
            <person name="Rast P."/>
            <person name="Oberbeckmann S."/>
            <person name="Bunk B."/>
            <person name="Jeske O."/>
            <person name="Meyerdierks A."/>
            <person name="Storesund J.E."/>
            <person name="Kallscheuer N."/>
            <person name="Luecker S."/>
            <person name="Lage O.M."/>
            <person name="Pohl T."/>
            <person name="Merkel B.J."/>
            <person name="Hornburger P."/>
            <person name="Mueller R.-W."/>
            <person name="Bruemmer F."/>
            <person name="Labrenz M."/>
            <person name="Spormann A.M."/>
            <person name="Op Den Camp H."/>
            <person name="Overmann J."/>
            <person name="Amann R."/>
            <person name="Jetten M.S.M."/>
            <person name="Mascher T."/>
            <person name="Medema M.H."/>
            <person name="Devos D.P."/>
            <person name="Kaster A.-K."/>
            <person name="Ovreas L."/>
            <person name="Rohde M."/>
            <person name="Galperin M.Y."/>
            <person name="Jogler C."/>
        </authorList>
    </citation>
    <scope>NUCLEOTIDE SEQUENCE [LARGE SCALE GENOMIC DNA]</scope>
    <source>
        <strain evidence="8 9">Poly41</strain>
    </source>
</reference>
<keyword evidence="3 8" id="KW-0326">Glycosidase</keyword>
<dbReference type="InterPro" id="IPR006104">
    <property type="entry name" value="Glyco_hydro_2_N"/>
</dbReference>
<dbReference type="InterPro" id="IPR017853">
    <property type="entry name" value="GH"/>
</dbReference>
<evidence type="ECO:0000313" key="8">
    <source>
        <dbReference type="EMBL" id="TWU33238.1"/>
    </source>
</evidence>
<evidence type="ECO:0000313" key="9">
    <source>
        <dbReference type="Proteomes" id="UP000319143"/>
    </source>
</evidence>
<dbReference type="Pfam" id="PF02837">
    <property type="entry name" value="Glyco_hydro_2_N"/>
    <property type="match status" value="1"/>
</dbReference>
<dbReference type="InterPro" id="IPR013783">
    <property type="entry name" value="Ig-like_fold"/>
</dbReference>
<evidence type="ECO:0000256" key="4">
    <source>
        <dbReference type="SAM" id="SignalP"/>
    </source>
</evidence>
<evidence type="ECO:0000256" key="2">
    <source>
        <dbReference type="ARBA" id="ARBA00022801"/>
    </source>
</evidence>
<keyword evidence="9" id="KW-1185">Reference proteome</keyword>
<keyword evidence="4" id="KW-0732">Signal</keyword>
<evidence type="ECO:0000259" key="5">
    <source>
        <dbReference type="Pfam" id="PF00703"/>
    </source>
</evidence>
<dbReference type="RefSeq" id="WP_146529527.1">
    <property type="nucleotide sequence ID" value="NZ_SJPV01000010.1"/>
</dbReference>
<dbReference type="GO" id="GO:0004566">
    <property type="term" value="F:beta-glucuronidase activity"/>
    <property type="evidence" value="ECO:0007669"/>
    <property type="project" value="UniProtKB-EC"/>
</dbReference>